<feature type="transmembrane region" description="Helical" evidence="1">
    <location>
        <begin position="119"/>
        <end position="141"/>
    </location>
</feature>
<dbReference type="GO" id="GO:0016020">
    <property type="term" value="C:membrane"/>
    <property type="evidence" value="ECO:0007669"/>
    <property type="project" value="InterPro"/>
</dbReference>
<feature type="transmembrane region" description="Helical" evidence="1">
    <location>
        <begin position="153"/>
        <end position="177"/>
    </location>
</feature>
<feature type="transmembrane region" description="Helical" evidence="1">
    <location>
        <begin position="34"/>
        <end position="56"/>
    </location>
</feature>
<keyword evidence="1" id="KW-0472">Membrane</keyword>
<reference evidence="2 3" key="1">
    <citation type="submission" date="2020-07" db="EMBL/GenBank/DDBJ databases">
        <title>Sequencing the genomes of 1000 actinobacteria strains.</title>
        <authorList>
            <person name="Klenk H.-P."/>
        </authorList>
    </citation>
    <scope>NUCLEOTIDE SEQUENCE [LARGE SCALE GENOMIC DNA]</scope>
    <source>
        <strain evidence="2 3">DSM 23871</strain>
    </source>
</reference>
<keyword evidence="1" id="KW-1133">Transmembrane helix</keyword>
<keyword evidence="3" id="KW-1185">Reference proteome</keyword>
<name>A0A852T1D8_9MICO</name>
<evidence type="ECO:0000313" key="2">
    <source>
        <dbReference type="EMBL" id="NYD74967.1"/>
    </source>
</evidence>
<feature type="transmembrane region" description="Helical" evidence="1">
    <location>
        <begin position="76"/>
        <end position="98"/>
    </location>
</feature>
<dbReference type="EMBL" id="JACCBJ010000001">
    <property type="protein sequence ID" value="NYD74967.1"/>
    <property type="molecule type" value="Genomic_DNA"/>
</dbReference>
<organism evidence="2 3">
    <name type="scientific">Leifsonia soli</name>
    <dbReference type="NCBI Taxonomy" id="582665"/>
    <lineage>
        <taxon>Bacteria</taxon>
        <taxon>Bacillati</taxon>
        <taxon>Actinomycetota</taxon>
        <taxon>Actinomycetes</taxon>
        <taxon>Micrococcales</taxon>
        <taxon>Microbacteriaceae</taxon>
        <taxon>Leifsonia</taxon>
    </lineage>
</organism>
<evidence type="ECO:0000313" key="3">
    <source>
        <dbReference type="Proteomes" id="UP000589620"/>
    </source>
</evidence>
<dbReference type="GO" id="GO:0022904">
    <property type="term" value="P:respiratory electron transport chain"/>
    <property type="evidence" value="ECO:0007669"/>
    <property type="project" value="InterPro"/>
</dbReference>
<dbReference type="RefSeq" id="WP_246298053.1">
    <property type="nucleotide sequence ID" value="NZ_BAAAPX010000001.1"/>
</dbReference>
<dbReference type="AlphaFoldDB" id="A0A852T1D8"/>
<dbReference type="SUPFAM" id="SSF81342">
    <property type="entry name" value="Transmembrane di-heme cytochromes"/>
    <property type="match status" value="1"/>
</dbReference>
<protein>
    <submittedName>
        <fullName evidence="2">Heme/copper-type cytochrome/quinol oxidase subunit 3</fullName>
    </submittedName>
</protein>
<sequence length="191" mass="21355">MSVTDRVSRALEPRMARARRVLGAPARTARTTVVIGRLLGTAFVVCFLTGLYSHLLQEPLPGMRFPPWPGLYAFTQGLHVTVGVAIFPLLLGKLWTVYPRLLLWPPLGSARQVLERASVALLVSTALLEPAIGLVNTYQWYPWPFPFRQTHYALAWVIVGSIALHVAVKLPIIVRYWSRRSAAEDRSVTDD</sequence>
<evidence type="ECO:0000256" key="1">
    <source>
        <dbReference type="SAM" id="Phobius"/>
    </source>
</evidence>
<gene>
    <name evidence="2" type="ORF">BJ963_002486</name>
</gene>
<dbReference type="Proteomes" id="UP000589620">
    <property type="component" value="Unassembled WGS sequence"/>
</dbReference>
<comment type="caution">
    <text evidence="2">The sequence shown here is derived from an EMBL/GenBank/DDBJ whole genome shotgun (WGS) entry which is preliminary data.</text>
</comment>
<accession>A0A852T1D8</accession>
<keyword evidence="1" id="KW-0812">Transmembrane</keyword>
<dbReference type="InterPro" id="IPR016174">
    <property type="entry name" value="Di-haem_cyt_TM"/>
</dbReference>
<proteinExistence type="predicted"/>